<dbReference type="RefSeq" id="XP_014161725.1">
    <property type="nucleotide sequence ID" value="XM_014306250.1"/>
</dbReference>
<name>A0A0L0GHK1_9EUKA</name>
<reference evidence="2 3" key="1">
    <citation type="submission" date="2011-02" db="EMBL/GenBank/DDBJ databases">
        <title>The Genome Sequence of Sphaeroforma arctica JP610.</title>
        <authorList>
            <consortium name="The Broad Institute Genome Sequencing Platform"/>
            <person name="Russ C."/>
            <person name="Cuomo C."/>
            <person name="Young S.K."/>
            <person name="Zeng Q."/>
            <person name="Gargeya S."/>
            <person name="Alvarado L."/>
            <person name="Berlin A."/>
            <person name="Chapman S.B."/>
            <person name="Chen Z."/>
            <person name="Freedman E."/>
            <person name="Gellesch M."/>
            <person name="Goldberg J."/>
            <person name="Griggs A."/>
            <person name="Gujja S."/>
            <person name="Heilman E."/>
            <person name="Heiman D."/>
            <person name="Howarth C."/>
            <person name="Mehta T."/>
            <person name="Neiman D."/>
            <person name="Pearson M."/>
            <person name="Roberts A."/>
            <person name="Saif S."/>
            <person name="Shea T."/>
            <person name="Shenoy N."/>
            <person name="Sisk P."/>
            <person name="Stolte C."/>
            <person name="Sykes S."/>
            <person name="White J."/>
            <person name="Yandava C."/>
            <person name="Burger G."/>
            <person name="Gray M.W."/>
            <person name="Holland P.W.H."/>
            <person name="King N."/>
            <person name="Lang F.B.F."/>
            <person name="Roger A.J."/>
            <person name="Ruiz-Trillo I."/>
            <person name="Haas B."/>
            <person name="Nusbaum C."/>
            <person name="Birren B."/>
        </authorList>
    </citation>
    <scope>NUCLEOTIDE SEQUENCE [LARGE SCALE GENOMIC DNA]</scope>
    <source>
        <strain evidence="2 3">JP610</strain>
    </source>
</reference>
<feature type="domain" description="DUF7487" evidence="1">
    <location>
        <begin position="154"/>
        <end position="248"/>
    </location>
</feature>
<protein>
    <recommendedName>
        <fullName evidence="1">DUF7487 domain-containing protein</fullName>
    </recommendedName>
</protein>
<sequence length="407" mass="46116">MTKVAKAKGKVVKAKGNVTKATKDKVPRVLWNFQTMAAELAGRGLQLLLFVGASLPMTILCNCDRREQFQAYWYYLRDRGTRCKFCNPNSPENTYDRIARDVAAEGYKLLTPFGEFKGASKKLSILCLCEEKTVDITIGHFRTGGARCTACADNKRKATVKRLYGVDHVLKIPEVKAKSVATLRRVYGVDNSMQNKEVRAKSVATVRRVYGVDHVSQNKEVRAKSVATMRRVHGVDYAMQNKEVRAKHVAAVRRVYGVDNVSQIEGVRTKAAATMVERYGYGYSGQVPHLRSLAKRSGYQTRSYDWKNVIGDDDERAIVFDYPNPRTGAMSRYFPDFYVPEHTLIVETKSIWTLDCYYDQNMAKFQTVVDEGFTLMVHVWPSRTAPVFETVIPAYHKDVSTLTYYTA</sequence>
<proteinExistence type="predicted"/>
<evidence type="ECO:0000259" key="1">
    <source>
        <dbReference type="Pfam" id="PF24308"/>
    </source>
</evidence>
<keyword evidence="3" id="KW-1185">Reference proteome</keyword>
<dbReference type="EMBL" id="KQ241598">
    <property type="protein sequence ID" value="KNC87823.1"/>
    <property type="molecule type" value="Genomic_DNA"/>
</dbReference>
<organism evidence="2 3">
    <name type="scientific">Sphaeroforma arctica JP610</name>
    <dbReference type="NCBI Taxonomy" id="667725"/>
    <lineage>
        <taxon>Eukaryota</taxon>
        <taxon>Ichthyosporea</taxon>
        <taxon>Ichthyophonida</taxon>
        <taxon>Sphaeroforma</taxon>
    </lineage>
</organism>
<evidence type="ECO:0000313" key="2">
    <source>
        <dbReference type="EMBL" id="KNC87823.1"/>
    </source>
</evidence>
<evidence type="ECO:0000313" key="3">
    <source>
        <dbReference type="Proteomes" id="UP000054560"/>
    </source>
</evidence>
<dbReference type="Proteomes" id="UP000054560">
    <property type="component" value="Unassembled WGS sequence"/>
</dbReference>
<dbReference type="AlphaFoldDB" id="A0A0L0GHK1"/>
<dbReference type="GeneID" id="25900584"/>
<dbReference type="Pfam" id="PF24308">
    <property type="entry name" value="DUF7487"/>
    <property type="match status" value="2"/>
</dbReference>
<dbReference type="InterPro" id="IPR055910">
    <property type="entry name" value="DUF7487"/>
</dbReference>
<feature type="domain" description="DUF7487" evidence="1">
    <location>
        <begin position="316"/>
        <end position="373"/>
    </location>
</feature>
<accession>A0A0L0GHK1</accession>
<gene>
    <name evidence="2" type="ORF">SARC_00080</name>
</gene>